<organism evidence="1">
    <name type="scientific">marine sediment metagenome</name>
    <dbReference type="NCBI Taxonomy" id="412755"/>
    <lineage>
        <taxon>unclassified sequences</taxon>
        <taxon>metagenomes</taxon>
        <taxon>ecological metagenomes</taxon>
    </lineage>
</organism>
<sequence length="101" mass="11408">MKKSDNLDLTPSTSPELVTESIPMNTIHKISINKHCLIILHHAETVPSNKFHDAVVNRFNNTLRDAQHLTRGQQRKSVKAKATRIIEDVISIMNVTIGKRT</sequence>
<dbReference type="EMBL" id="LAZR01004365">
    <property type="protein sequence ID" value="KKN09289.1"/>
    <property type="molecule type" value="Genomic_DNA"/>
</dbReference>
<comment type="caution">
    <text evidence="1">The sequence shown here is derived from an EMBL/GenBank/DDBJ whole genome shotgun (WGS) entry which is preliminary data.</text>
</comment>
<reference evidence="1" key="1">
    <citation type="journal article" date="2015" name="Nature">
        <title>Complex archaea that bridge the gap between prokaryotes and eukaryotes.</title>
        <authorList>
            <person name="Spang A."/>
            <person name="Saw J.H."/>
            <person name="Jorgensen S.L."/>
            <person name="Zaremba-Niedzwiedzka K."/>
            <person name="Martijn J."/>
            <person name="Lind A.E."/>
            <person name="van Eijk R."/>
            <person name="Schleper C."/>
            <person name="Guy L."/>
            <person name="Ettema T.J."/>
        </authorList>
    </citation>
    <scope>NUCLEOTIDE SEQUENCE</scope>
</reference>
<gene>
    <name evidence="1" type="ORF">LCGC14_1048150</name>
</gene>
<name>A0A0F9MU60_9ZZZZ</name>
<proteinExistence type="predicted"/>
<dbReference type="AlphaFoldDB" id="A0A0F9MU60"/>
<evidence type="ECO:0000313" key="1">
    <source>
        <dbReference type="EMBL" id="KKN09289.1"/>
    </source>
</evidence>
<protein>
    <submittedName>
        <fullName evidence="1">Uncharacterized protein</fullName>
    </submittedName>
</protein>
<accession>A0A0F9MU60</accession>